<proteinExistence type="inferred from homology"/>
<organism evidence="3 4">
    <name type="scientific">Candidatus Entotheonella gemina</name>
    <dbReference type="NCBI Taxonomy" id="1429439"/>
    <lineage>
        <taxon>Bacteria</taxon>
        <taxon>Pseudomonadati</taxon>
        <taxon>Nitrospinota/Tectimicrobiota group</taxon>
        <taxon>Candidatus Tectimicrobiota</taxon>
        <taxon>Candidatus Entotheonellia</taxon>
        <taxon>Candidatus Entotheonellales</taxon>
        <taxon>Candidatus Entotheonellaceae</taxon>
        <taxon>Candidatus Entotheonella</taxon>
    </lineage>
</organism>
<dbReference type="PANTHER" id="PTHR36565:SF1">
    <property type="entry name" value="UPF0332 PROTEIN TM_1000"/>
    <property type="match status" value="1"/>
</dbReference>
<dbReference type="InterPro" id="IPR052226">
    <property type="entry name" value="UPF0332_toxin"/>
</dbReference>
<sequence length="132" mass="14975">MFIDMEPERSMSSLKAAELCLSHGLLDSAVSRAYYALFQAAICALESRGLRRREWTHKGVHSDFVQHFVRRRKVVPASFAGALPSVMQLRHIADYQQPGVSQRQAERAVHRAHEFVTLLQREVFNGPQTNNG</sequence>
<keyword evidence="4" id="KW-1185">Reference proteome</keyword>
<evidence type="ECO:0000259" key="2">
    <source>
        <dbReference type="Pfam" id="PF05168"/>
    </source>
</evidence>
<dbReference type="InterPro" id="IPR007842">
    <property type="entry name" value="HEPN_dom"/>
</dbReference>
<evidence type="ECO:0000313" key="3">
    <source>
        <dbReference type="EMBL" id="ETW97168.1"/>
    </source>
</evidence>
<dbReference type="PANTHER" id="PTHR36565">
    <property type="entry name" value="UPF0332 PROTEIN TM_1000"/>
    <property type="match status" value="1"/>
</dbReference>
<dbReference type="HOGENOM" id="CLU_151247_4_0_7"/>
<dbReference type="Gene3D" id="1.20.120.330">
    <property type="entry name" value="Nucleotidyltransferases domain 2"/>
    <property type="match status" value="1"/>
</dbReference>
<evidence type="ECO:0000256" key="1">
    <source>
        <dbReference type="ARBA" id="ARBA00038248"/>
    </source>
</evidence>
<feature type="domain" description="HEPN" evidence="2">
    <location>
        <begin position="9"/>
        <end position="120"/>
    </location>
</feature>
<accession>W4LGE5</accession>
<name>W4LGE5_9BACT</name>
<evidence type="ECO:0000313" key="4">
    <source>
        <dbReference type="Proteomes" id="UP000019140"/>
    </source>
</evidence>
<reference evidence="3 4" key="1">
    <citation type="journal article" date="2014" name="Nature">
        <title>An environmental bacterial taxon with a large and distinct metabolic repertoire.</title>
        <authorList>
            <person name="Wilson M.C."/>
            <person name="Mori T."/>
            <person name="Ruckert C."/>
            <person name="Uria A.R."/>
            <person name="Helf M.J."/>
            <person name="Takada K."/>
            <person name="Gernert C."/>
            <person name="Steffens U.A."/>
            <person name="Heycke N."/>
            <person name="Schmitt S."/>
            <person name="Rinke C."/>
            <person name="Helfrich E.J."/>
            <person name="Brachmann A.O."/>
            <person name="Gurgui C."/>
            <person name="Wakimoto T."/>
            <person name="Kracht M."/>
            <person name="Crusemann M."/>
            <person name="Hentschel U."/>
            <person name="Abe I."/>
            <person name="Matsunaga S."/>
            <person name="Kalinowski J."/>
            <person name="Takeyama H."/>
            <person name="Piel J."/>
        </authorList>
    </citation>
    <scope>NUCLEOTIDE SEQUENCE [LARGE SCALE GENOMIC DNA]</scope>
    <source>
        <strain evidence="4">TSY2</strain>
    </source>
</reference>
<dbReference type="AlphaFoldDB" id="W4LGE5"/>
<comment type="similarity">
    <text evidence="1">Belongs to the UPF0332 family.</text>
</comment>
<gene>
    <name evidence="3" type="ORF">ETSY2_45090</name>
</gene>
<dbReference type="EMBL" id="AZHX01002092">
    <property type="protein sequence ID" value="ETW97168.1"/>
    <property type="molecule type" value="Genomic_DNA"/>
</dbReference>
<protein>
    <recommendedName>
        <fullName evidence="2">HEPN domain-containing protein</fullName>
    </recommendedName>
</protein>
<dbReference type="Proteomes" id="UP000019140">
    <property type="component" value="Unassembled WGS sequence"/>
</dbReference>
<dbReference type="Pfam" id="PF05168">
    <property type="entry name" value="HEPN"/>
    <property type="match status" value="1"/>
</dbReference>
<comment type="caution">
    <text evidence="3">The sequence shown here is derived from an EMBL/GenBank/DDBJ whole genome shotgun (WGS) entry which is preliminary data.</text>
</comment>